<feature type="compositionally biased region" description="Acidic residues" evidence="1">
    <location>
        <begin position="359"/>
        <end position="369"/>
    </location>
</feature>
<evidence type="ECO:0000256" key="1">
    <source>
        <dbReference type="SAM" id="MobiDB-lite"/>
    </source>
</evidence>
<dbReference type="PANTHER" id="PTHR23159">
    <property type="entry name" value="CENTROSOMAL PROTEIN 2"/>
    <property type="match status" value="1"/>
</dbReference>
<name>A0A0F4GKA3_9PEZI</name>
<evidence type="ECO:0008006" key="4">
    <source>
        <dbReference type="Google" id="ProtNLM"/>
    </source>
</evidence>
<dbReference type="OrthoDB" id="5413982at2759"/>
<feature type="region of interest" description="Disordered" evidence="1">
    <location>
        <begin position="326"/>
        <end position="371"/>
    </location>
</feature>
<organism evidence="2 3">
    <name type="scientific">Zymoseptoria brevis</name>
    <dbReference type="NCBI Taxonomy" id="1047168"/>
    <lineage>
        <taxon>Eukaryota</taxon>
        <taxon>Fungi</taxon>
        <taxon>Dikarya</taxon>
        <taxon>Ascomycota</taxon>
        <taxon>Pezizomycotina</taxon>
        <taxon>Dothideomycetes</taxon>
        <taxon>Dothideomycetidae</taxon>
        <taxon>Mycosphaerellales</taxon>
        <taxon>Mycosphaerellaceae</taxon>
        <taxon>Zymoseptoria</taxon>
    </lineage>
</organism>
<proteinExistence type="predicted"/>
<feature type="region of interest" description="Disordered" evidence="1">
    <location>
        <begin position="509"/>
        <end position="528"/>
    </location>
</feature>
<evidence type="ECO:0000313" key="2">
    <source>
        <dbReference type="EMBL" id="KJX96610.1"/>
    </source>
</evidence>
<feature type="compositionally biased region" description="Basic and acidic residues" evidence="1">
    <location>
        <begin position="326"/>
        <end position="340"/>
    </location>
</feature>
<accession>A0A0F4GKA3</accession>
<feature type="compositionally biased region" description="Basic and acidic residues" evidence="1">
    <location>
        <begin position="109"/>
        <end position="136"/>
    </location>
</feature>
<feature type="compositionally biased region" description="Basic and acidic residues" evidence="1">
    <location>
        <begin position="1"/>
        <end position="28"/>
    </location>
</feature>
<feature type="region of interest" description="Disordered" evidence="1">
    <location>
        <begin position="398"/>
        <end position="430"/>
    </location>
</feature>
<dbReference type="AlphaFoldDB" id="A0A0F4GKA3"/>
<feature type="compositionally biased region" description="Basic residues" evidence="1">
    <location>
        <begin position="29"/>
        <end position="38"/>
    </location>
</feature>
<dbReference type="SUPFAM" id="SSF57997">
    <property type="entry name" value="Tropomyosin"/>
    <property type="match status" value="1"/>
</dbReference>
<reference evidence="2 3" key="1">
    <citation type="submission" date="2015-03" db="EMBL/GenBank/DDBJ databases">
        <title>RNA-seq based gene annotation and comparative genomics of four Zymoseptoria species reveal species-specific pathogenicity related genes and transposable element activity.</title>
        <authorList>
            <person name="Grandaubert J."/>
            <person name="Bhattacharyya A."/>
            <person name="Stukenbrock E.H."/>
        </authorList>
    </citation>
    <scope>NUCLEOTIDE SEQUENCE [LARGE SCALE GENOMIC DNA]</scope>
    <source>
        <strain evidence="2 3">Zb18110</strain>
    </source>
</reference>
<dbReference type="Gene3D" id="1.10.287.1490">
    <property type="match status" value="1"/>
</dbReference>
<keyword evidence="3" id="KW-1185">Reference proteome</keyword>
<gene>
    <name evidence="2" type="ORF">TI39_contig612g00010</name>
</gene>
<feature type="compositionally biased region" description="Acidic residues" evidence="1">
    <location>
        <begin position="402"/>
        <end position="413"/>
    </location>
</feature>
<dbReference type="Proteomes" id="UP000033647">
    <property type="component" value="Unassembled WGS sequence"/>
</dbReference>
<feature type="region of interest" description="Disordered" evidence="1">
    <location>
        <begin position="1"/>
        <end position="210"/>
    </location>
</feature>
<comment type="caution">
    <text evidence="2">The sequence shown here is derived from an EMBL/GenBank/DDBJ whole genome shotgun (WGS) entry which is preliminary data.</text>
</comment>
<dbReference type="PANTHER" id="PTHR23159:SF60">
    <property type="entry name" value="SPINDLE ASSEMBLY ABNORMAL PROTEIN 4"/>
    <property type="match status" value="1"/>
</dbReference>
<dbReference type="STRING" id="1047168.A0A0F4GKA3"/>
<feature type="compositionally biased region" description="Basic and acidic residues" evidence="1">
    <location>
        <begin position="39"/>
        <end position="48"/>
    </location>
</feature>
<dbReference type="EMBL" id="LAFY01000604">
    <property type="protein sequence ID" value="KJX96610.1"/>
    <property type="molecule type" value="Genomic_DNA"/>
</dbReference>
<feature type="compositionally biased region" description="Basic and acidic residues" evidence="1">
    <location>
        <begin position="147"/>
        <end position="171"/>
    </location>
</feature>
<feature type="compositionally biased region" description="Low complexity" evidence="1">
    <location>
        <begin position="177"/>
        <end position="194"/>
    </location>
</feature>
<evidence type="ECO:0000313" key="3">
    <source>
        <dbReference type="Proteomes" id="UP000033647"/>
    </source>
</evidence>
<sequence length="528" mass="57936">MADEDKEKAEKLAAAKKRYEQLKKEPAKKGKKGAKKKDAKAADAKADEGAEEGGEAGAPANEEAGAEPEDTPAADTEDAPEPAASESQQPRERSGSFRHGSGPQAEVQELYRKQAAKIEELEKENKTLQEQNKDGATRLATAEEELEAMRESSSDVAELKSKAKEAERLSTELESVQRQLAQAQQAAKGPARRASGPSPEITEQLASKTSTIESLELDISNLRNQVTDLQAKLTEREASAKDLTDRASTAETATESVRKELEALRVSIAFPSDDTKAANDDPEALTKRITVLESDLRTANTSLEAAAQRAASLEQKIEALTKLHRDATTLSQSKDKELADARAQLKRRDRPSHVRDASEFELGEEETETGELQAKIRALEAENFDLRRGVWRDKRAELQPGMDDDGKEYEDVDLATPYSPFGKRGSLPRQTSTFQDVITSGINAFTGRSPQGQGAGRERAPSVGLLSEDGFDEDAFLLAQEEEAKRRIERIKEVKRGLEQWRGWRVDVADSRRTGPGNGREVGEVFEV</sequence>
<protein>
    <recommendedName>
        <fullName evidence="4">M protein repeat protein</fullName>
    </recommendedName>
</protein>
<feature type="compositionally biased region" description="Acidic residues" evidence="1">
    <location>
        <begin position="64"/>
        <end position="80"/>
    </location>
</feature>